<evidence type="ECO:0000259" key="2">
    <source>
        <dbReference type="Pfam" id="PF20598"/>
    </source>
</evidence>
<name>A0ABQ5YKM5_9BURK</name>
<feature type="domain" description="DUF6795" evidence="2">
    <location>
        <begin position="46"/>
        <end position="156"/>
    </location>
</feature>
<sequence>MWIFFGLLAFSLVWTFVIAPASVHLLRFVPSDDKPLLKQVILFSAVDGQMLNLGKPAAGLKIERVYSWNAEDDQPKPGDLVLHKDVVLTDKEGRFHFDEVKGDPQVEHDHGRMVPVVIQDLNWLSDKDNVLMFHNGRTSYEPSAETGYPTIQIRCDTASKTQPEGAWTPMLNCDLKKPNEEGN</sequence>
<dbReference type="EMBL" id="BSOJ01000004">
    <property type="protein sequence ID" value="GLR25089.1"/>
    <property type="molecule type" value="Genomic_DNA"/>
</dbReference>
<reference evidence="4" key="1">
    <citation type="journal article" date="2019" name="Int. J. Syst. Evol. Microbiol.">
        <title>The Global Catalogue of Microorganisms (GCM) 10K type strain sequencing project: providing services to taxonomists for standard genome sequencing and annotation.</title>
        <authorList>
            <consortium name="The Broad Institute Genomics Platform"/>
            <consortium name="The Broad Institute Genome Sequencing Center for Infectious Disease"/>
            <person name="Wu L."/>
            <person name="Ma J."/>
        </authorList>
    </citation>
    <scope>NUCLEOTIDE SEQUENCE [LARGE SCALE GENOMIC DNA]</scope>
    <source>
        <strain evidence="4">NBRC 105857</strain>
    </source>
</reference>
<proteinExistence type="predicted"/>
<evidence type="ECO:0000256" key="1">
    <source>
        <dbReference type="SAM" id="MobiDB-lite"/>
    </source>
</evidence>
<evidence type="ECO:0000313" key="3">
    <source>
        <dbReference type="EMBL" id="GLR25089.1"/>
    </source>
</evidence>
<evidence type="ECO:0000313" key="4">
    <source>
        <dbReference type="Proteomes" id="UP001156664"/>
    </source>
</evidence>
<feature type="region of interest" description="Disordered" evidence="1">
    <location>
        <begin position="162"/>
        <end position="183"/>
    </location>
</feature>
<dbReference type="InterPro" id="IPR046474">
    <property type="entry name" value="DUF6795"/>
</dbReference>
<protein>
    <recommendedName>
        <fullName evidence="2">DUF6795 domain-containing protein</fullName>
    </recommendedName>
</protein>
<comment type="caution">
    <text evidence="3">The sequence shown here is derived from an EMBL/GenBank/DDBJ whole genome shotgun (WGS) entry which is preliminary data.</text>
</comment>
<keyword evidence="4" id="KW-1185">Reference proteome</keyword>
<organism evidence="3 4">
    <name type="scientific">Limnobacter litoralis</name>
    <dbReference type="NCBI Taxonomy" id="481366"/>
    <lineage>
        <taxon>Bacteria</taxon>
        <taxon>Pseudomonadati</taxon>
        <taxon>Pseudomonadota</taxon>
        <taxon>Betaproteobacteria</taxon>
        <taxon>Burkholderiales</taxon>
        <taxon>Burkholderiaceae</taxon>
        <taxon>Limnobacter</taxon>
    </lineage>
</organism>
<feature type="compositionally biased region" description="Basic and acidic residues" evidence="1">
    <location>
        <begin position="174"/>
        <end position="183"/>
    </location>
</feature>
<accession>A0ABQ5YKM5</accession>
<gene>
    <name evidence="3" type="ORF">GCM10007875_01760</name>
</gene>
<dbReference type="Proteomes" id="UP001156664">
    <property type="component" value="Unassembled WGS sequence"/>
</dbReference>
<dbReference type="Pfam" id="PF20598">
    <property type="entry name" value="DUF6795"/>
    <property type="match status" value="1"/>
</dbReference>